<sequence>MSDSKEPRLQQLGLLEEEQLRGLGFRQTRGYKSLAGCLGHGPLVLQLLSFTLLAGLLVQVSKVPSSISQEESRQDVIYQNLTQLKAAVGELSEKSKLQEIYQELTQLKAAVGELPEKSKQQEIYQELTRLKAAVGELPEKSKMQEIYQELTRLKAAVGELPEKSKMQEIYQELTRLKAAVGELPEKSKQQEIYQELTQLKAAVGELPEKSKQQEIYQELTQLKAAVGELPEKSKQQEIYQELTQLKAAVGELPEKSKQQEIYQELTRLKAAVGELPEKSKQQEIYQELTQLKAAVERLCRRCPWEWTFFQGNCYFMSNSQRNWHDSITACKEVGAQLVVIKSAEEQNFLQLQSSRSNRFTWMGLSDLNEEGTWQWVDGSPLLPSFNQYWNRGEPNNVGEEDCAEFSGNGWNDDKCNLAKFWICKKSAASCSRDEEQFLSPAPATPNPPPA</sequence>
<keyword evidence="9" id="KW-1133">Transmembrane helix</keyword>
<dbReference type="GO" id="GO:0045087">
    <property type="term" value="P:innate immune response"/>
    <property type="evidence" value="ECO:0007669"/>
    <property type="project" value="UniProtKB-KW"/>
</dbReference>
<dbReference type="GO" id="GO:0016020">
    <property type="term" value="C:membrane"/>
    <property type="evidence" value="ECO:0007669"/>
    <property type="project" value="UniProtKB-SubCell"/>
</dbReference>
<evidence type="ECO:0000313" key="16">
    <source>
        <dbReference type="EMBL" id="CAI59124.1"/>
    </source>
</evidence>
<keyword evidence="13" id="KW-1015">Disulfide bond</keyword>
<dbReference type="GO" id="GO:0001618">
    <property type="term" value="F:virus receptor activity"/>
    <property type="evidence" value="ECO:0007669"/>
    <property type="project" value="UniProtKB-ARBA"/>
</dbReference>
<dbReference type="EMBL" id="AJ884922">
    <property type="protein sequence ID" value="CAI59124.1"/>
    <property type="molecule type" value="Genomic_DNA"/>
</dbReference>
<evidence type="ECO:0000256" key="13">
    <source>
        <dbReference type="ARBA" id="ARBA00023157"/>
    </source>
</evidence>
<keyword evidence="14" id="KW-0675">Receptor</keyword>
<dbReference type="GO" id="GO:0002250">
    <property type="term" value="P:adaptive immune response"/>
    <property type="evidence" value="ECO:0007669"/>
    <property type="project" value="UniProtKB-KW"/>
</dbReference>
<evidence type="ECO:0000256" key="12">
    <source>
        <dbReference type="ARBA" id="ARBA00023136"/>
    </source>
</evidence>
<evidence type="ECO:0000259" key="15">
    <source>
        <dbReference type="PROSITE" id="PS50041"/>
    </source>
</evidence>
<keyword evidence="12" id="KW-0472">Membrane</keyword>
<keyword evidence="5" id="KW-0430">Lectin</keyword>
<keyword evidence="3" id="KW-0399">Innate immunity</keyword>
<evidence type="ECO:0000256" key="4">
    <source>
        <dbReference type="ARBA" id="ARBA00022692"/>
    </source>
</evidence>
<evidence type="ECO:0000256" key="10">
    <source>
        <dbReference type="ARBA" id="ARBA00023035"/>
    </source>
</evidence>
<evidence type="ECO:0000256" key="14">
    <source>
        <dbReference type="ARBA" id="ARBA00023170"/>
    </source>
</evidence>
<dbReference type="PROSITE" id="PS50041">
    <property type="entry name" value="C_TYPE_LECTIN_2"/>
    <property type="match status" value="1"/>
</dbReference>
<dbReference type="GO" id="GO:0006897">
    <property type="term" value="P:endocytosis"/>
    <property type="evidence" value="ECO:0007669"/>
    <property type="project" value="UniProtKB-KW"/>
</dbReference>
<keyword evidence="10" id="KW-0465">Mannose-binding</keyword>
<comment type="subcellular location">
    <subcellularLocation>
        <location evidence="1">Membrane</location>
        <topology evidence="1">Single-pass type II membrane protein</topology>
    </subcellularLocation>
</comment>
<dbReference type="GO" id="GO:0046790">
    <property type="term" value="F:virion binding"/>
    <property type="evidence" value="ECO:0007669"/>
    <property type="project" value="UniProtKB-ARBA"/>
</dbReference>
<keyword evidence="6" id="KW-0106">Calcium</keyword>
<keyword evidence="11" id="KW-1064">Adaptive immunity</keyword>
<dbReference type="CDD" id="cd03590">
    <property type="entry name" value="CLECT_DC-SIGN_like"/>
    <property type="match status" value="1"/>
</dbReference>
<dbReference type="GO" id="GO:0005537">
    <property type="term" value="F:D-mannose binding"/>
    <property type="evidence" value="ECO:0007669"/>
    <property type="project" value="UniProtKB-KW"/>
</dbReference>
<dbReference type="Gene3D" id="3.10.100.10">
    <property type="entry name" value="Mannose-Binding Protein A, subunit A"/>
    <property type="match status" value="1"/>
</dbReference>
<proteinExistence type="predicted"/>
<dbReference type="SUPFAM" id="SSF56436">
    <property type="entry name" value="C-type lectin-like"/>
    <property type="match status" value="1"/>
</dbReference>
<evidence type="ECO:0000256" key="2">
    <source>
        <dbReference type="ARBA" id="ARBA00022583"/>
    </source>
</evidence>
<organism evidence="16">
    <name type="scientific">Pan troglodytes</name>
    <name type="common">Chimpanzee</name>
    <dbReference type="NCBI Taxonomy" id="9598"/>
    <lineage>
        <taxon>Eukaryota</taxon>
        <taxon>Metazoa</taxon>
        <taxon>Chordata</taxon>
        <taxon>Craniata</taxon>
        <taxon>Vertebrata</taxon>
        <taxon>Euteleostomi</taxon>
        <taxon>Mammalia</taxon>
        <taxon>Eutheria</taxon>
        <taxon>Euarchontoglires</taxon>
        <taxon>Primates</taxon>
        <taxon>Haplorrhini</taxon>
        <taxon>Catarrhini</taxon>
        <taxon>Hominidae</taxon>
        <taxon>Pan</taxon>
    </lineage>
</organism>
<dbReference type="GO" id="GO:0043657">
    <property type="term" value="C:host cell"/>
    <property type="evidence" value="ECO:0007669"/>
    <property type="project" value="GOC"/>
</dbReference>
<evidence type="ECO:0000256" key="3">
    <source>
        <dbReference type="ARBA" id="ARBA00022588"/>
    </source>
</evidence>
<dbReference type="SMART" id="SM00034">
    <property type="entry name" value="CLECT"/>
    <property type="match status" value="1"/>
</dbReference>
<dbReference type="PANTHER" id="PTHR22803">
    <property type="entry name" value="MANNOSE, PHOSPHOLIPASE, LECTIN RECEPTOR RELATED"/>
    <property type="match status" value="1"/>
</dbReference>
<feature type="domain" description="C-type lectin" evidence="15">
    <location>
        <begin position="309"/>
        <end position="424"/>
    </location>
</feature>
<dbReference type="InterPro" id="IPR001304">
    <property type="entry name" value="C-type_lectin-like"/>
</dbReference>
<dbReference type="GO" id="GO:0009988">
    <property type="term" value="P:cell-cell recognition"/>
    <property type="evidence" value="ECO:0007669"/>
    <property type="project" value="UniProtKB-ARBA"/>
</dbReference>
<dbReference type="AlphaFoldDB" id="Q3C0J4"/>
<evidence type="ECO:0000256" key="6">
    <source>
        <dbReference type="ARBA" id="ARBA00022837"/>
    </source>
</evidence>
<evidence type="ECO:0000256" key="11">
    <source>
        <dbReference type="ARBA" id="ARBA00023130"/>
    </source>
</evidence>
<evidence type="ECO:0000256" key="9">
    <source>
        <dbReference type="ARBA" id="ARBA00022989"/>
    </source>
</evidence>
<dbReference type="InterPro" id="IPR050111">
    <property type="entry name" value="C-type_lectin/snaclec_domain"/>
</dbReference>
<evidence type="ECO:0000256" key="7">
    <source>
        <dbReference type="ARBA" id="ARBA00022859"/>
    </source>
</evidence>
<keyword evidence="4" id="KW-0812">Transmembrane</keyword>
<dbReference type="PROSITE" id="PS00615">
    <property type="entry name" value="C_TYPE_LECTIN_1"/>
    <property type="match status" value="1"/>
</dbReference>
<accession>Q3C0J4</accession>
<gene>
    <name evidence="16" type="primary">cd209</name>
</gene>
<keyword evidence="2" id="KW-0254">Endocytosis</keyword>
<dbReference type="InterPro" id="IPR016187">
    <property type="entry name" value="CTDL_fold"/>
</dbReference>
<dbReference type="GO" id="GO:0075733">
    <property type="term" value="P:intracellular transport of virus"/>
    <property type="evidence" value="ECO:0007669"/>
    <property type="project" value="UniProtKB-ARBA"/>
</dbReference>
<evidence type="ECO:0000256" key="8">
    <source>
        <dbReference type="ARBA" id="ARBA00022968"/>
    </source>
</evidence>
<name>Q3C0J4_PANTR</name>
<evidence type="ECO:0000256" key="5">
    <source>
        <dbReference type="ARBA" id="ARBA00022734"/>
    </source>
</evidence>
<dbReference type="FunFam" id="3.10.100.10:FF:000044">
    <property type="entry name" value="CD209 antigen, isoform CRA_b"/>
    <property type="match status" value="1"/>
</dbReference>
<dbReference type="Pfam" id="PF00059">
    <property type="entry name" value="Lectin_C"/>
    <property type="match status" value="1"/>
</dbReference>
<reference evidence="16" key="1">
    <citation type="journal article" date="2005" name="AIDS Res. Hum. Retroviruses">
        <title>Chimpanzee DC-SIGN alleles predict the existence of A and B isoforms, but do not support a role for resistance to HIV infection.</title>
        <authorList>
            <person name="Santos P.R."/>
            <person name="Michel-Salzat A."/>
            <person name="Butor C."/>
        </authorList>
    </citation>
    <scope>NUCLEOTIDE SEQUENCE</scope>
    <source>
        <strain evidence="16">CH108</strain>
        <tissue evidence="16">PBMC</tissue>
    </source>
</reference>
<dbReference type="InterPro" id="IPR018378">
    <property type="entry name" value="C-type_lectin_CS"/>
</dbReference>
<keyword evidence="7" id="KW-0391">Immunity</keyword>
<protein>
    <submittedName>
        <fullName evidence="16">CD209 antigen</fullName>
    </submittedName>
</protein>
<dbReference type="InterPro" id="IPR033989">
    <property type="entry name" value="CD209-like_CTLD"/>
</dbReference>
<evidence type="ECO:0000256" key="1">
    <source>
        <dbReference type="ARBA" id="ARBA00004606"/>
    </source>
</evidence>
<dbReference type="InterPro" id="IPR016186">
    <property type="entry name" value="C-type_lectin-like/link_sf"/>
</dbReference>
<keyword evidence="8" id="KW-0735">Signal-anchor</keyword>
<dbReference type="GO" id="GO:0019062">
    <property type="term" value="P:virion attachment to host cell"/>
    <property type="evidence" value="ECO:0007669"/>
    <property type="project" value="UniProtKB-ARBA"/>
</dbReference>